<reference evidence="2 3" key="1">
    <citation type="journal article" date="2016" name="Nat. Commun.">
        <title>Thousands of microbial genomes shed light on interconnected biogeochemical processes in an aquifer system.</title>
        <authorList>
            <person name="Anantharaman K."/>
            <person name="Brown C.T."/>
            <person name="Hug L.A."/>
            <person name="Sharon I."/>
            <person name="Castelle C.J."/>
            <person name="Probst A.J."/>
            <person name="Thomas B.C."/>
            <person name="Singh A."/>
            <person name="Wilkins M.J."/>
            <person name="Karaoz U."/>
            <person name="Brodie E.L."/>
            <person name="Williams K.H."/>
            <person name="Hubbard S.S."/>
            <person name="Banfield J.F."/>
        </authorList>
    </citation>
    <scope>NUCLEOTIDE SEQUENCE [LARGE SCALE GENOMIC DNA]</scope>
</reference>
<dbReference type="Proteomes" id="UP000178117">
    <property type="component" value="Unassembled WGS sequence"/>
</dbReference>
<evidence type="ECO:0000313" key="2">
    <source>
        <dbReference type="EMBL" id="OGN17384.1"/>
    </source>
</evidence>
<evidence type="ECO:0000313" key="3">
    <source>
        <dbReference type="Proteomes" id="UP000178117"/>
    </source>
</evidence>
<accession>A0A1F8FW34</accession>
<gene>
    <name evidence="2" type="ORF">A3C88_02035</name>
</gene>
<dbReference type="EMBL" id="MGJZ01000012">
    <property type="protein sequence ID" value="OGN17384.1"/>
    <property type="molecule type" value="Genomic_DNA"/>
</dbReference>
<organism evidence="2 3">
    <name type="scientific">Candidatus Yanofskybacteria bacterium RIFCSPHIGHO2_02_FULL_50_12</name>
    <dbReference type="NCBI Taxonomy" id="1802685"/>
    <lineage>
        <taxon>Bacteria</taxon>
        <taxon>Candidatus Yanofskyibacteriota</taxon>
    </lineage>
</organism>
<name>A0A1F8FW34_9BACT</name>
<protein>
    <submittedName>
        <fullName evidence="2">Uncharacterized protein</fullName>
    </submittedName>
</protein>
<dbReference type="AlphaFoldDB" id="A0A1F8FW34"/>
<keyword evidence="1" id="KW-1133">Transmembrane helix</keyword>
<sequence length="64" mass="6771">MKLSLATMAGVGILALIGLAFLANSFDPYQSPWNIKGLFVAMLGLLGASVVVVIILGIKQIRKQ</sequence>
<feature type="transmembrane region" description="Helical" evidence="1">
    <location>
        <begin position="38"/>
        <end position="58"/>
    </location>
</feature>
<evidence type="ECO:0000256" key="1">
    <source>
        <dbReference type="SAM" id="Phobius"/>
    </source>
</evidence>
<comment type="caution">
    <text evidence="2">The sequence shown here is derived from an EMBL/GenBank/DDBJ whole genome shotgun (WGS) entry which is preliminary data.</text>
</comment>
<keyword evidence="1" id="KW-0812">Transmembrane</keyword>
<proteinExistence type="predicted"/>
<keyword evidence="1" id="KW-0472">Membrane</keyword>